<dbReference type="OrthoDB" id="2307830at2759"/>
<evidence type="ECO:0000313" key="2">
    <source>
        <dbReference type="Proteomes" id="UP000266673"/>
    </source>
</evidence>
<evidence type="ECO:0008006" key="3">
    <source>
        <dbReference type="Google" id="ProtNLM"/>
    </source>
</evidence>
<dbReference type="AlphaFoldDB" id="A0A397VVH2"/>
<evidence type="ECO:0000313" key="1">
    <source>
        <dbReference type="EMBL" id="RIB26575.1"/>
    </source>
</evidence>
<proteinExistence type="predicted"/>
<reference evidence="1 2" key="1">
    <citation type="submission" date="2018-06" db="EMBL/GenBank/DDBJ databases">
        <title>Comparative genomics reveals the genomic features of Rhizophagus irregularis, R. cerebriforme, R. diaphanum and Gigaspora rosea, and their symbiotic lifestyle signature.</title>
        <authorList>
            <person name="Morin E."/>
            <person name="San Clemente H."/>
            <person name="Chen E.C.H."/>
            <person name="De La Providencia I."/>
            <person name="Hainaut M."/>
            <person name="Kuo A."/>
            <person name="Kohler A."/>
            <person name="Murat C."/>
            <person name="Tang N."/>
            <person name="Roy S."/>
            <person name="Loubradou J."/>
            <person name="Henrissat B."/>
            <person name="Grigoriev I.V."/>
            <person name="Corradi N."/>
            <person name="Roux C."/>
            <person name="Martin F.M."/>
        </authorList>
    </citation>
    <scope>NUCLEOTIDE SEQUENCE [LARGE SCALE GENOMIC DNA]</scope>
    <source>
        <strain evidence="1 2">DAOM 194757</strain>
    </source>
</reference>
<sequence length="149" mass="16173">MLSVVNSLPHQLVKRNDWATCYTSAGTFPLLDVSTTNNTIVEGQQTDFTVSGSSGLIQSDIEASDRLYIIFTDNDNEENQPTFSTPVCGEDALPPCPIKAGTPFTVSISVVVPQFPEAFDVDAIIGKNPPDRTLGCAYTVEWPDSPKFK</sequence>
<dbReference type="STRING" id="44941.A0A397VVH2"/>
<dbReference type="Proteomes" id="UP000266673">
    <property type="component" value="Unassembled WGS sequence"/>
</dbReference>
<keyword evidence="2" id="KW-1185">Reference proteome</keyword>
<comment type="caution">
    <text evidence="1">The sequence shown here is derived from an EMBL/GenBank/DDBJ whole genome shotgun (WGS) entry which is preliminary data.</text>
</comment>
<gene>
    <name evidence="1" type="ORF">C2G38_2064497</name>
</gene>
<accession>A0A397VVH2</accession>
<protein>
    <recommendedName>
        <fullName evidence="3">Phosphatidylglycerol/phosphatidylinositol transfer protein</fullName>
    </recommendedName>
</protein>
<name>A0A397VVH2_9GLOM</name>
<dbReference type="EMBL" id="QKWP01000131">
    <property type="protein sequence ID" value="RIB26575.1"/>
    <property type="molecule type" value="Genomic_DNA"/>
</dbReference>
<organism evidence="1 2">
    <name type="scientific">Gigaspora rosea</name>
    <dbReference type="NCBI Taxonomy" id="44941"/>
    <lineage>
        <taxon>Eukaryota</taxon>
        <taxon>Fungi</taxon>
        <taxon>Fungi incertae sedis</taxon>
        <taxon>Mucoromycota</taxon>
        <taxon>Glomeromycotina</taxon>
        <taxon>Glomeromycetes</taxon>
        <taxon>Diversisporales</taxon>
        <taxon>Gigasporaceae</taxon>
        <taxon>Gigaspora</taxon>
    </lineage>
</organism>